<name>A0A419V4B9_9BACL</name>
<feature type="transmembrane region" description="Helical" evidence="6">
    <location>
        <begin position="276"/>
        <end position="304"/>
    </location>
</feature>
<dbReference type="GO" id="GO:0055085">
    <property type="term" value="P:transmembrane transport"/>
    <property type="evidence" value="ECO:0007669"/>
    <property type="project" value="TreeGrafter"/>
</dbReference>
<reference evidence="7 8" key="1">
    <citation type="submission" date="2018-09" db="EMBL/GenBank/DDBJ databases">
        <title>Genomic Encyclopedia of Archaeal and Bacterial Type Strains, Phase II (KMG-II): from individual species to whole genera.</title>
        <authorList>
            <person name="Goeker M."/>
        </authorList>
    </citation>
    <scope>NUCLEOTIDE SEQUENCE [LARGE SCALE GENOMIC DNA]</scope>
    <source>
        <strain evidence="7 8">DSM 17008</strain>
    </source>
</reference>
<feature type="transmembrane region" description="Helical" evidence="6">
    <location>
        <begin position="77"/>
        <end position="102"/>
    </location>
</feature>
<comment type="subcellular location">
    <subcellularLocation>
        <location evidence="1">Membrane</location>
        <topology evidence="1">Multi-pass membrane protein</topology>
    </subcellularLocation>
</comment>
<comment type="similarity">
    <text evidence="2">Belongs to the autoinducer-2 exporter (AI-2E) (TC 2.A.86) family.</text>
</comment>
<keyword evidence="5 6" id="KW-0472">Membrane</keyword>
<comment type="caution">
    <text evidence="7">The sequence shown here is derived from an EMBL/GenBank/DDBJ whole genome shotgun (WGS) entry which is preliminary data.</text>
</comment>
<keyword evidence="3 6" id="KW-0812">Transmembrane</keyword>
<dbReference type="Proteomes" id="UP000285120">
    <property type="component" value="Unassembled WGS sequence"/>
</dbReference>
<evidence type="ECO:0000313" key="8">
    <source>
        <dbReference type="Proteomes" id="UP000285120"/>
    </source>
</evidence>
<gene>
    <name evidence="7" type="ORF">ATL39_1662</name>
</gene>
<keyword evidence="8" id="KW-1185">Reference proteome</keyword>
<dbReference type="EMBL" id="RAPK01000008">
    <property type="protein sequence ID" value="RKD73369.1"/>
    <property type="molecule type" value="Genomic_DNA"/>
</dbReference>
<evidence type="ECO:0000313" key="7">
    <source>
        <dbReference type="EMBL" id="RKD73369.1"/>
    </source>
</evidence>
<feature type="transmembrane region" description="Helical" evidence="6">
    <location>
        <begin position="40"/>
        <end position="65"/>
    </location>
</feature>
<dbReference type="Pfam" id="PF01594">
    <property type="entry name" value="AI-2E_transport"/>
    <property type="match status" value="1"/>
</dbReference>
<dbReference type="PANTHER" id="PTHR21716">
    <property type="entry name" value="TRANSMEMBRANE PROTEIN"/>
    <property type="match status" value="1"/>
</dbReference>
<dbReference type="GO" id="GO:0016020">
    <property type="term" value="C:membrane"/>
    <property type="evidence" value="ECO:0007669"/>
    <property type="project" value="UniProtKB-SubCell"/>
</dbReference>
<protein>
    <submittedName>
        <fullName evidence="7">Putative PurR-regulated permease PerM</fullName>
    </submittedName>
</protein>
<evidence type="ECO:0000256" key="4">
    <source>
        <dbReference type="ARBA" id="ARBA00022989"/>
    </source>
</evidence>
<evidence type="ECO:0000256" key="2">
    <source>
        <dbReference type="ARBA" id="ARBA00009773"/>
    </source>
</evidence>
<evidence type="ECO:0000256" key="6">
    <source>
        <dbReference type="SAM" id="Phobius"/>
    </source>
</evidence>
<organism evidence="7 8">
    <name type="scientific">Sinobaca qinghaiensis</name>
    <dbReference type="NCBI Taxonomy" id="342944"/>
    <lineage>
        <taxon>Bacteria</taxon>
        <taxon>Bacillati</taxon>
        <taxon>Bacillota</taxon>
        <taxon>Bacilli</taxon>
        <taxon>Bacillales</taxon>
        <taxon>Sporolactobacillaceae</taxon>
        <taxon>Sinobaca</taxon>
    </lineage>
</organism>
<dbReference type="RefSeq" id="WP_120192867.1">
    <property type="nucleotide sequence ID" value="NZ_RAPK01000008.1"/>
</dbReference>
<evidence type="ECO:0000256" key="1">
    <source>
        <dbReference type="ARBA" id="ARBA00004141"/>
    </source>
</evidence>
<feature type="transmembrane region" description="Helical" evidence="6">
    <location>
        <begin position="325"/>
        <end position="346"/>
    </location>
</feature>
<evidence type="ECO:0000256" key="5">
    <source>
        <dbReference type="ARBA" id="ARBA00023136"/>
    </source>
</evidence>
<keyword evidence="4 6" id="KW-1133">Transmembrane helix</keyword>
<evidence type="ECO:0000256" key="3">
    <source>
        <dbReference type="ARBA" id="ARBA00022692"/>
    </source>
</evidence>
<feature type="transmembrane region" description="Helical" evidence="6">
    <location>
        <begin position="169"/>
        <end position="194"/>
    </location>
</feature>
<dbReference type="OrthoDB" id="9793390at2"/>
<dbReference type="AlphaFoldDB" id="A0A419V4B9"/>
<proteinExistence type="inferred from homology"/>
<sequence length="392" mass="43868">MNRFSTRYSRFLGGQNLLYTLALILFLGIIIWIYSQISFIFHPLVVIIETAALPIILAVIAYYLLRPFVLFLERRKVKRIFSILFIMSVLLGGIIFLISSIIPFLETQFASLVQDLPDYLEQMGTGIDQWLQQSIFQDVYASVSTSIEQGLSDIPSTISNYAGDTFEGLAVVVAQVTNIVVALITLPFILFYLLKEGEKFPKAVLRLFPPRVRDDAAKIFKDIDHQIGSYILGQLLVSLCIGVSLYIGFIIIGLDYALLLAAIASVTAIVPYLGPAIAITPALIIAVVTSPFMLVKLLVVWTVVQLLEGKFISPQIMGKRLRIHPVTVIFILLTAAHLLGVVGVILAIPSYAILKVIIIHLFHLLQLRFNKFADPENRYDIAYNREDLKKKN</sequence>
<feature type="transmembrane region" description="Helical" evidence="6">
    <location>
        <begin position="12"/>
        <end position="34"/>
    </location>
</feature>
<accession>A0A419V4B9</accession>
<feature type="transmembrane region" description="Helical" evidence="6">
    <location>
        <begin position="235"/>
        <end position="264"/>
    </location>
</feature>
<dbReference type="PANTHER" id="PTHR21716:SF69">
    <property type="entry name" value="TRANSPORT PROTEIN YUBA-RELATED"/>
    <property type="match status" value="1"/>
</dbReference>
<dbReference type="InterPro" id="IPR002549">
    <property type="entry name" value="AI-2E-like"/>
</dbReference>